<evidence type="ECO:0000256" key="8">
    <source>
        <dbReference type="ARBA" id="ARBA00022552"/>
    </source>
</evidence>
<evidence type="ECO:0000256" key="6">
    <source>
        <dbReference type="ARBA" id="ARBA00022454"/>
    </source>
</evidence>
<evidence type="ECO:0000313" key="16">
    <source>
        <dbReference type="Proteomes" id="UP000011083"/>
    </source>
</evidence>
<feature type="region of interest" description="Disordered" evidence="14">
    <location>
        <begin position="93"/>
        <end position="124"/>
    </location>
</feature>
<dbReference type="PANTHER" id="PTHR13557:SF1">
    <property type="entry name" value="COILED-COIL DOMAIN-CONTAINING PROTEIN 86"/>
    <property type="match status" value="1"/>
</dbReference>
<evidence type="ECO:0000313" key="15">
    <source>
        <dbReference type="EMBL" id="ELR20143.1"/>
    </source>
</evidence>
<evidence type="ECO:0000256" key="14">
    <source>
        <dbReference type="SAM" id="MobiDB-lite"/>
    </source>
</evidence>
<dbReference type="VEuPathDB" id="AmoebaDB:ACA1_115840"/>
<evidence type="ECO:0000256" key="5">
    <source>
        <dbReference type="ARBA" id="ARBA00016738"/>
    </source>
</evidence>
<organism evidence="15 16">
    <name type="scientific">Acanthamoeba castellanii (strain ATCC 30010 / Neff)</name>
    <dbReference type="NCBI Taxonomy" id="1257118"/>
    <lineage>
        <taxon>Eukaryota</taxon>
        <taxon>Amoebozoa</taxon>
        <taxon>Discosea</taxon>
        <taxon>Longamoebia</taxon>
        <taxon>Centramoebida</taxon>
        <taxon>Acanthamoebidae</taxon>
        <taxon>Acanthamoeba</taxon>
    </lineage>
</organism>
<keyword evidence="9" id="KW-0597">Phosphoprotein</keyword>
<keyword evidence="7" id="KW-0690">Ribosome biogenesis</keyword>
<evidence type="ECO:0000256" key="4">
    <source>
        <dbReference type="ARBA" id="ARBA00007869"/>
    </source>
</evidence>
<dbReference type="OMA" id="MIQKRDT"/>
<gene>
    <name evidence="15" type="ORF">ACA1_115840</name>
</gene>
<dbReference type="Pfam" id="PF03879">
    <property type="entry name" value="Cgr1"/>
    <property type="match status" value="1"/>
</dbReference>
<evidence type="ECO:0000256" key="10">
    <source>
        <dbReference type="ARBA" id="ARBA00022934"/>
    </source>
</evidence>
<dbReference type="EMBL" id="KB007926">
    <property type="protein sequence ID" value="ELR20143.1"/>
    <property type="molecule type" value="Genomic_DNA"/>
</dbReference>
<dbReference type="Proteomes" id="UP000011083">
    <property type="component" value="Unassembled WGS sequence"/>
</dbReference>
<feature type="compositionally biased region" description="Basic and acidic residues" evidence="14">
    <location>
        <begin position="93"/>
        <end position="120"/>
    </location>
</feature>
<dbReference type="GO" id="GO:0005694">
    <property type="term" value="C:chromosome"/>
    <property type="evidence" value="ECO:0007669"/>
    <property type="project" value="UniProtKB-SubCell"/>
</dbReference>
<protein>
    <recommendedName>
        <fullName evidence="5">Coiled-coil domain-containing protein 86</fullName>
    </recommendedName>
</protein>
<dbReference type="AlphaFoldDB" id="L8H5Y8"/>
<evidence type="ECO:0000256" key="7">
    <source>
        <dbReference type="ARBA" id="ARBA00022517"/>
    </source>
</evidence>
<dbReference type="RefSeq" id="XP_004342253.1">
    <property type="nucleotide sequence ID" value="XM_004342204.1"/>
</dbReference>
<keyword evidence="12" id="KW-0539">Nucleus</keyword>
<evidence type="ECO:0000256" key="3">
    <source>
        <dbReference type="ARBA" id="ARBA00004604"/>
    </source>
</evidence>
<dbReference type="GeneID" id="14920988"/>
<keyword evidence="10" id="KW-0164">Citrullination</keyword>
<comment type="subcellular location">
    <subcellularLocation>
        <location evidence="2">Chromosome</location>
    </subcellularLocation>
    <subcellularLocation>
        <location evidence="3">Nucleus</location>
        <location evidence="3">Nucleolus</location>
    </subcellularLocation>
</comment>
<evidence type="ECO:0000256" key="12">
    <source>
        <dbReference type="ARBA" id="ARBA00023242"/>
    </source>
</evidence>
<evidence type="ECO:0000256" key="1">
    <source>
        <dbReference type="ARBA" id="ARBA00004090"/>
    </source>
</evidence>
<proteinExistence type="inferred from homology"/>
<sequence length="148" mass="16821">MGKAKKTTKETTEKTAVSVETAPAASEAGGDVAHKKNTIPVAKGVPKSGRVWKSTNNKRSSSLLVGKAYNKTWEAKSQEREKLKVLKAKERALKEDTQQKKEQEKKEAAERRKRKEENLKKSTVVQKITDTRKLKKMKRSQFKLLEKR</sequence>
<dbReference type="GO" id="GO:0006364">
    <property type="term" value="P:rRNA processing"/>
    <property type="evidence" value="ECO:0007669"/>
    <property type="project" value="UniProtKB-KW"/>
</dbReference>
<comment type="function">
    <text evidence="13">Required for proper chromosome segregation during mitosis and error-free mitotic progression.</text>
</comment>
<name>L8H5Y8_ACACF</name>
<comment type="function">
    <text evidence="1">Involved in nucleolar integrity and required for processing of the pre-rRNA for the 60S ribosome subunit.</text>
</comment>
<feature type="region of interest" description="Disordered" evidence="14">
    <location>
        <begin position="1"/>
        <end position="57"/>
    </location>
</feature>
<comment type="similarity">
    <text evidence="4">Belongs to the CGR1 family.</text>
</comment>
<evidence type="ECO:0000256" key="13">
    <source>
        <dbReference type="ARBA" id="ARBA00093307"/>
    </source>
</evidence>
<dbReference type="STRING" id="1257118.L8H5Y8"/>
<evidence type="ECO:0000256" key="9">
    <source>
        <dbReference type="ARBA" id="ARBA00022553"/>
    </source>
</evidence>
<evidence type="ECO:0000256" key="2">
    <source>
        <dbReference type="ARBA" id="ARBA00004286"/>
    </source>
</evidence>
<keyword evidence="11" id="KW-0175">Coiled coil</keyword>
<dbReference type="InterPro" id="IPR026570">
    <property type="entry name" value="CCDC86"/>
</dbReference>
<dbReference type="GO" id="GO:0005730">
    <property type="term" value="C:nucleolus"/>
    <property type="evidence" value="ECO:0007669"/>
    <property type="project" value="UniProtKB-SubCell"/>
</dbReference>
<keyword evidence="8" id="KW-0698">rRNA processing</keyword>
<dbReference type="PANTHER" id="PTHR13557">
    <property type="entry name" value="COILED-COIL DOMAIN-CONTAINING PROTEIN 86"/>
    <property type="match status" value="1"/>
</dbReference>
<dbReference type="KEGG" id="acan:ACA1_115840"/>
<reference evidence="15 16" key="1">
    <citation type="journal article" date="2013" name="Genome Biol.">
        <title>Genome of Acanthamoeba castellanii highlights extensive lateral gene transfer and early evolution of tyrosine kinase signaling.</title>
        <authorList>
            <person name="Clarke M."/>
            <person name="Lohan A.J."/>
            <person name="Liu B."/>
            <person name="Lagkouvardos I."/>
            <person name="Roy S."/>
            <person name="Zafar N."/>
            <person name="Bertelli C."/>
            <person name="Schilde C."/>
            <person name="Kianianmomeni A."/>
            <person name="Burglin T.R."/>
            <person name="Frech C."/>
            <person name="Turcotte B."/>
            <person name="Kopec K.O."/>
            <person name="Synnott J.M."/>
            <person name="Choo C."/>
            <person name="Paponov I."/>
            <person name="Finkler A."/>
            <person name="Soon Heng Tan C."/>
            <person name="Hutchins A.P."/>
            <person name="Weinmeier T."/>
            <person name="Rattei T."/>
            <person name="Chu J.S."/>
            <person name="Gimenez G."/>
            <person name="Irimia M."/>
            <person name="Rigden D.J."/>
            <person name="Fitzpatrick D.A."/>
            <person name="Lorenzo-Morales J."/>
            <person name="Bateman A."/>
            <person name="Chiu C.H."/>
            <person name="Tang P."/>
            <person name="Hegemann P."/>
            <person name="Fromm H."/>
            <person name="Raoult D."/>
            <person name="Greub G."/>
            <person name="Miranda-Saavedra D."/>
            <person name="Chen N."/>
            <person name="Nash P."/>
            <person name="Ginger M.L."/>
            <person name="Horn M."/>
            <person name="Schaap P."/>
            <person name="Caler L."/>
            <person name="Loftus B."/>
        </authorList>
    </citation>
    <scope>NUCLEOTIDE SEQUENCE [LARGE SCALE GENOMIC DNA]</scope>
    <source>
        <strain evidence="15 16">Neff</strain>
    </source>
</reference>
<evidence type="ECO:0000256" key="11">
    <source>
        <dbReference type="ARBA" id="ARBA00023054"/>
    </source>
</evidence>
<keyword evidence="6" id="KW-0158">Chromosome</keyword>
<keyword evidence="16" id="KW-1185">Reference proteome</keyword>
<dbReference type="InterPro" id="IPR005579">
    <property type="entry name" value="Cgr1-like"/>
</dbReference>
<accession>L8H5Y8</accession>
<dbReference type="OrthoDB" id="277961at2759"/>